<sequence>MKLMPANCHHQQWQLSDKAFKQICDLIYQKTGIVLLKQKK</sequence>
<evidence type="ECO:0000313" key="1">
    <source>
        <dbReference type="EMBL" id="WGL96221.1"/>
    </source>
</evidence>
<protein>
    <submittedName>
        <fullName evidence="1">Uncharacterized protein</fullName>
    </submittedName>
</protein>
<organism evidence="1 2">
    <name type="scientific">Arsenophonus nasoniae</name>
    <name type="common">son-killer infecting Nasonia vitripennis</name>
    <dbReference type="NCBI Taxonomy" id="638"/>
    <lineage>
        <taxon>Bacteria</taxon>
        <taxon>Pseudomonadati</taxon>
        <taxon>Pseudomonadota</taxon>
        <taxon>Gammaproteobacteria</taxon>
        <taxon>Enterobacterales</taxon>
        <taxon>Morganellaceae</taxon>
        <taxon>Arsenophonus</taxon>
    </lineage>
</organism>
<dbReference type="EMBL" id="CP123498">
    <property type="protein sequence ID" value="WGL96221.1"/>
    <property type="molecule type" value="Genomic_DNA"/>
</dbReference>
<dbReference type="SUPFAM" id="SSF47757">
    <property type="entry name" value="Chemotaxis receptor methyltransferase CheR, N-terminal domain"/>
    <property type="match status" value="1"/>
</dbReference>
<proteinExistence type="predicted"/>
<dbReference type="RefSeq" id="WP_280629771.1">
    <property type="nucleotide sequence ID" value="NZ_CP123498.1"/>
</dbReference>
<name>A0AA95GL29_9GAMM</name>
<dbReference type="AlphaFoldDB" id="A0AA95GL29"/>
<reference evidence="1" key="1">
    <citation type="submission" date="2023-04" db="EMBL/GenBank/DDBJ databases">
        <title>Genome dynamics across the evolutionary transition to endosymbiosis.</title>
        <authorList>
            <person name="Siozios S."/>
            <person name="Nadal-Jimenez P."/>
            <person name="Azagi T."/>
            <person name="Sprong H."/>
            <person name="Frost C.L."/>
            <person name="Parratt S.R."/>
            <person name="Taylor G."/>
            <person name="Brettell L."/>
            <person name="Lew K.C."/>
            <person name="Croft L."/>
            <person name="King K.C."/>
            <person name="Brockhurst M.A."/>
            <person name="Hypsa V."/>
            <person name="Novakova E."/>
            <person name="Darby A.C."/>
            <person name="Hurst G.D.D."/>
        </authorList>
    </citation>
    <scope>NUCLEOTIDE SEQUENCE</scope>
    <source>
        <strain evidence="1">AIh</strain>
    </source>
</reference>
<accession>A0AA95GL29</accession>
<evidence type="ECO:0000313" key="2">
    <source>
        <dbReference type="Proteomes" id="UP001177597"/>
    </source>
</evidence>
<dbReference type="Proteomes" id="UP001177597">
    <property type="component" value="Chromosome"/>
</dbReference>
<gene>
    <name evidence="1" type="ORF">QE207_06505</name>
</gene>
<dbReference type="Gene3D" id="1.10.155.10">
    <property type="entry name" value="Chemotaxis receptor methyltransferase CheR, N-terminal domain"/>
    <property type="match status" value="1"/>
</dbReference>
<dbReference type="InterPro" id="IPR036804">
    <property type="entry name" value="CheR_N_sf"/>
</dbReference>